<dbReference type="InterPro" id="IPR011009">
    <property type="entry name" value="Kinase-like_dom_sf"/>
</dbReference>
<evidence type="ECO:0000256" key="2">
    <source>
        <dbReference type="ARBA" id="ARBA00022527"/>
    </source>
</evidence>
<feature type="transmembrane region" description="Helical" evidence="9">
    <location>
        <begin position="244"/>
        <end position="263"/>
    </location>
</feature>
<dbReference type="GO" id="GO:0004674">
    <property type="term" value="F:protein serine/threonine kinase activity"/>
    <property type="evidence" value="ECO:0007669"/>
    <property type="project" value="UniProtKB-KW"/>
</dbReference>
<organism evidence="11 12">
    <name type="scientific">Schistosoma bovis</name>
    <name type="common">Blood fluke</name>
    <dbReference type="NCBI Taxonomy" id="6184"/>
    <lineage>
        <taxon>Eukaryota</taxon>
        <taxon>Metazoa</taxon>
        <taxon>Spiralia</taxon>
        <taxon>Lophotrochozoa</taxon>
        <taxon>Platyhelminthes</taxon>
        <taxon>Trematoda</taxon>
        <taxon>Digenea</taxon>
        <taxon>Strigeidida</taxon>
        <taxon>Schistosomatoidea</taxon>
        <taxon>Schistosomatidae</taxon>
        <taxon>Schistosoma</taxon>
    </lineage>
</organism>
<dbReference type="PANTHER" id="PTHR45998">
    <property type="entry name" value="SERINE/THREONINE-PROTEIN KINASE 16"/>
    <property type="match status" value="1"/>
</dbReference>
<dbReference type="STRING" id="6184.A0A430QPE6"/>
<evidence type="ECO:0000256" key="4">
    <source>
        <dbReference type="ARBA" id="ARBA00022741"/>
    </source>
</evidence>
<dbReference type="Pfam" id="PF00069">
    <property type="entry name" value="Pkinase"/>
    <property type="match status" value="2"/>
</dbReference>
<comment type="catalytic activity">
    <reaction evidence="7">
        <text>L-threonyl-[protein] + ATP = O-phospho-L-threonyl-[protein] + ADP + H(+)</text>
        <dbReference type="Rhea" id="RHEA:46608"/>
        <dbReference type="Rhea" id="RHEA-COMP:11060"/>
        <dbReference type="Rhea" id="RHEA-COMP:11605"/>
        <dbReference type="ChEBI" id="CHEBI:15378"/>
        <dbReference type="ChEBI" id="CHEBI:30013"/>
        <dbReference type="ChEBI" id="CHEBI:30616"/>
        <dbReference type="ChEBI" id="CHEBI:61977"/>
        <dbReference type="ChEBI" id="CHEBI:456216"/>
        <dbReference type="EC" id="2.7.11.1"/>
    </reaction>
</comment>
<evidence type="ECO:0000259" key="10">
    <source>
        <dbReference type="PROSITE" id="PS50011"/>
    </source>
</evidence>
<comment type="caution">
    <text evidence="11">The sequence shown here is derived from an EMBL/GenBank/DDBJ whole genome shotgun (WGS) entry which is preliminary data.</text>
</comment>
<evidence type="ECO:0000256" key="9">
    <source>
        <dbReference type="SAM" id="Phobius"/>
    </source>
</evidence>
<evidence type="ECO:0000313" key="12">
    <source>
        <dbReference type="Proteomes" id="UP000290809"/>
    </source>
</evidence>
<evidence type="ECO:0000256" key="1">
    <source>
        <dbReference type="ARBA" id="ARBA00012513"/>
    </source>
</evidence>
<keyword evidence="6" id="KW-0067">ATP-binding</keyword>
<protein>
    <recommendedName>
        <fullName evidence="1">non-specific serine/threonine protein kinase</fullName>
        <ecNumber evidence="1">2.7.11.1</ecNumber>
    </recommendedName>
</protein>
<keyword evidence="5 11" id="KW-0418">Kinase</keyword>
<evidence type="ECO:0000256" key="5">
    <source>
        <dbReference type="ARBA" id="ARBA00022777"/>
    </source>
</evidence>
<accession>A0A430QPE6</accession>
<dbReference type="InterPro" id="IPR008271">
    <property type="entry name" value="Ser/Thr_kinase_AS"/>
</dbReference>
<dbReference type="PROSITE" id="PS50011">
    <property type="entry name" value="PROTEIN_KINASE_DOM"/>
    <property type="match status" value="1"/>
</dbReference>
<evidence type="ECO:0000313" key="11">
    <source>
        <dbReference type="EMBL" id="RTG89575.1"/>
    </source>
</evidence>
<feature type="domain" description="Protein kinase" evidence="10">
    <location>
        <begin position="1"/>
        <end position="392"/>
    </location>
</feature>
<keyword evidence="3" id="KW-0808">Transferase</keyword>
<dbReference type="EMBL" id="QMKO01001494">
    <property type="protein sequence ID" value="RTG89575.1"/>
    <property type="molecule type" value="Genomic_DNA"/>
</dbReference>
<reference evidence="11 12" key="1">
    <citation type="journal article" date="2019" name="PLoS Pathog.">
        <title>Genome sequence of the bovine parasite Schistosoma bovis Tanzania.</title>
        <authorList>
            <person name="Oey H."/>
            <person name="Zakrzewski M."/>
            <person name="Gobert G."/>
            <person name="Gravermann K."/>
            <person name="Stoye J."/>
            <person name="Jones M."/>
            <person name="Mcmanus D."/>
            <person name="Krause L."/>
        </authorList>
    </citation>
    <scope>NUCLEOTIDE SEQUENCE [LARGE SCALE GENOMIC DNA]</scope>
    <source>
        <strain evidence="11 12">TAN1997</strain>
    </source>
</reference>
<proteinExistence type="predicted"/>
<dbReference type="InterPro" id="IPR000719">
    <property type="entry name" value="Prot_kinase_dom"/>
</dbReference>
<dbReference type="AlphaFoldDB" id="A0A430QPE6"/>
<evidence type="ECO:0000256" key="3">
    <source>
        <dbReference type="ARBA" id="ARBA00022679"/>
    </source>
</evidence>
<sequence>MEAFSGFSQIDLVFDKVSKRSFALKRILCHSKDDESKALKEANFQLNLPDHPNLLSCIASGLQHVSSRKQGAISEVLLVLSYSKRGTLQREIDHRSARNVMFPLYLIKTMMIGICDGLIALLSFDIPMSHRDIKPGNVLLFEEMRPVLMDFGSATPSILPIESIRDAEKWKDDESKALKEANFQLNLPDHPNLLSCIASGLQHVSSRKQGAISEVLLVLSYSKRGTLQREIDHRSARNVMFPLYLIKTMMIGICDGLIALLSFDIPMSHRDIKPGNVLLFEEMRPVLMDFGSATPSILPIESIRDAEKWKSLGCLFYALIFFKSPMDFVHARGDSVALAACSANIYFPIDSCSKVPPELIKLMKAMLSANPQDRPSLTQIVESFKNLPEEIMYCNNQSAITYSL</sequence>
<evidence type="ECO:0000256" key="7">
    <source>
        <dbReference type="ARBA" id="ARBA00047899"/>
    </source>
</evidence>
<dbReference type="InterPro" id="IPR052239">
    <property type="entry name" value="Ser/Thr-specific_kinases"/>
</dbReference>
<name>A0A430QPE6_SCHBO</name>
<keyword evidence="9" id="KW-1133">Transmembrane helix</keyword>
<gene>
    <name evidence="11" type="ORF">DC041_0013052</name>
</gene>
<keyword evidence="9" id="KW-0812">Transmembrane</keyword>
<dbReference type="Gene3D" id="1.10.510.10">
    <property type="entry name" value="Transferase(Phosphotransferase) domain 1"/>
    <property type="match status" value="3"/>
</dbReference>
<feature type="transmembrane region" description="Helical" evidence="9">
    <location>
        <begin position="105"/>
        <end position="124"/>
    </location>
</feature>
<evidence type="ECO:0000256" key="6">
    <source>
        <dbReference type="ARBA" id="ARBA00022840"/>
    </source>
</evidence>
<keyword evidence="9" id="KW-0472">Membrane</keyword>
<dbReference type="EC" id="2.7.11.1" evidence="1"/>
<evidence type="ECO:0000256" key="8">
    <source>
        <dbReference type="ARBA" id="ARBA00048679"/>
    </source>
</evidence>
<dbReference type="PROSITE" id="PS00108">
    <property type="entry name" value="PROTEIN_KINASE_ST"/>
    <property type="match status" value="2"/>
</dbReference>
<keyword evidence="4" id="KW-0547">Nucleotide-binding</keyword>
<dbReference type="SMART" id="SM00220">
    <property type="entry name" value="S_TKc"/>
    <property type="match status" value="1"/>
</dbReference>
<dbReference type="GO" id="GO:0005794">
    <property type="term" value="C:Golgi apparatus"/>
    <property type="evidence" value="ECO:0007669"/>
    <property type="project" value="TreeGrafter"/>
</dbReference>
<comment type="catalytic activity">
    <reaction evidence="8">
        <text>L-seryl-[protein] + ATP = O-phospho-L-seryl-[protein] + ADP + H(+)</text>
        <dbReference type="Rhea" id="RHEA:17989"/>
        <dbReference type="Rhea" id="RHEA-COMP:9863"/>
        <dbReference type="Rhea" id="RHEA-COMP:11604"/>
        <dbReference type="ChEBI" id="CHEBI:15378"/>
        <dbReference type="ChEBI" id="CHEBI:29999"/>
        <dbReference type="ChEBI" id="CHEBI:30616"/>
        <dbReference type="ChEBI" id="CHEBI:83421"/>
        <dbReference type="ChEBI" id="CHEBI:456216"/>
        <dbReference type="EC" id="2.7.11.1"/>
    </reaction>
</comment>
<dbReference type="PANTHER" id="PTHR45998:SF2">
    <property type="entry name" value="SERINE_THREONINE-PROTEIN KINASE 16"/>
    <property type="match status" value="1"/>
</dbReference>
<dbReference type="SUPFAM" id="SSF56112">
    <property type="entry name" value="Protein kinase-like (PK-like)"/>
    <property type="match status" value="2"/>
</dbReference>
<keyword evidence="2" id="KW-0723">Serine/threonine-protein kinase</keyword>
<dbReference type="Proteomes" id="UP000290809">
    <property type="component" value="Unassembled WGS sequence"/>
</dbReference>
<dbReference type="GO" id="GO:0005524">
    <property type="term" value="F:ATP binding"/>
    <property type="evidence" value="ECO:0007669"/>
    <property type="project" value="UniProtKB-KW"/>
</dbReference>
<keyword evidence="12" id="KW-1185">Reference proteome</keyword>